<dbReference type="PANTHER" id="PTHR33908:SF3">
    <property type="entry name" value="UNDECAPRENYL PHOSPHATE-ALPHA-4-AMINO-4-DEOXY-L-ARABINOSE ARABINOSYL TRANSFERASE"/>
    <property type="match status" value="1"/>
</dbReference>
<comment type="subcellular location">
    <subcellularLocation>
        <location evidence="1">Cell membrane</location>
        <topology evidence="1">Multi-pass membrane protein</topology>
    </subcellularLocation>
</comment>
<feature type="transmembrane region" description="Helical" evidence="8">
    <location>
        <begin position="177"/>
        <end position="194"/>
    </location>
</feature>
<geneLocation type="plasmid" evidence="10 11">
    <name>pE30-1</name>
</geneLocation>
<proteinExistence type="predicted"/>
<keyword evidence="4" id="KW-0808">Transferase</keyword>
<feature type="transmembrane region" description="Helical" evidence="8">
    <location>
        <begin position="323"/>
        <end position="340"/>
    </location>
</feature>
<evidence type="ECO:0000256" key="5">
    <source>
        <dbReference type="ARBA" id="ARBA00022692"/>
    </source>
</evidence>
<feature type="transmembrane region" description="Helical" evidence="8">
    <location>
        <begin position="399"/>
        <end position="416"/>
    </location>
</feature>
<sequence length="534" mass="61807">MITFFIWVVSFFAFLPALDDPSSFFPQGDEIMHIRTIRESLTTGHWVLPQVSGFPNPYKPPLLFWLGIASDRLFGISFFAERLVSAALGASSATLIYLLSKMFHSSGKMSLILATSFAFSFGTWKFSRLVMMEEAMVFFFLLYIYLFLKYDLSKKYSYFLAANFILGIGYLLKGPIIIIYGAIVILSFFSVDFLRNRKGKFQLEYANLLHYIKLIPGFSFALLAPTAWTFYLYFFNENGKDLIKFFFVAENVGKFNVANQSALRILGGWILYSLPFTVTFLFGLIEMVKTRISSPRQRTGRALLISLFLLSLLHLLPSRKDPYYVLPFLSVLFFLPSIYFSSEEWLEKINSIANKFFIGTIIVLALFANLYFGNITLFAISLATLCLMIYFWKIHSSQGVFFINLTIIPMVAFSILQPLQDPRIEDYLTDTSINKLCVVSENPWAAMEMANRMPKIDVIYSPPSSAKTVCEESDFPLLIFSDFFEPEATYDQTHQWFFWQVHREYETKEIFELIQDPKSVRFKHPVRFFRRKPV</sequence>
<gene>
    <name evidence="10" type="ORF">LPTSP3_g38830</name>
</gene>
<keyword evidence="6 8" id="KW-1133">Transmembrane helix</keyword>
<feature type="transmembrane region" description="Helical" evidence="8">
    <location>
        <begin position="214"/>
        <end position="234"/>
    </location>
</feature>
<dbReference type="Proteomes" id="UP000245263">
    <property type="component" value="Plasmid pE30-1"/>
</dbReference>
<evidence type="ECO:0000259" key="9">
    <source>
        <dbReference type="Pfam" id="PF02366"/>
    </source>
</evidence>
<keyword evidence="5 8" id="KW-0812">Transmembrane</keyword>
<protein>
    <recommendedName>
        <fullName evidence="9">ArnT-like N-terminal domain-containing protein</fullName>
    </recommendedName>
</protein>
<dbReference type="RefSeq" id="WP_109022511.1">
    <property type="nucleotide sequence ID" value="NZ_AP025030.1"/>
</dbReference>
<feature type="transmembrane region" description="Helical" evidence="8">
    <location>
        <begin position="269"/>
        <end position="288"/>
    </location>
</feature>
<keyword evidence="2" id="KW-1003">Cell membrane</keyword>
<accession>A0ABM7UP47</accession>
<keyword evidence="7 8" id="KW-0472">Membrane</keyword>
<feature type="transmembrane region" description="Helical" evidence="8">
    <location>
        <begin position="300"/>
        <end position="317"/>
    </location>
</feature>
<dbReference type="InterPro" id="IPR003342">
    <property type="entry name" value="ArnT-like_N"/>
</dbReference>
<evidence type="ECO:0000256" key="7">
    <source>
        <dbReference type="ARBA" id="ARBA00023136"/>
    </source>
</evidence>
<keyword evidence="10" id="KW-0614">Plasmid</keyword>
<feature type="transmembrane region" description="Helical" evidence="8">
    <location>
        <begin position="130"/>
        <end position="148"/>
    </location>
</feature>
<dbReference type="InterPro" id="IPR050297">
    <property type="entry name" value="LipidA_mod_glycosyltrf_83"/>
</dbReference>
<evidence type="ECO:0000256" key="3">
    <source>
        <dbReference type="ARBA" id="ARBA00022676"/>
    </source>
</evidence>
<evidence type="ECO:0000256" key="8">
    <source>
        <dbReference type="SAM" id="Phobius"/>
    </source>
</evidence>
<evidence type="ECO:0000256" key="2">
    <source>
        <dbReference type="ARBA" id="ARBA00022475"/>
    </source>
</evidence>
<feature type="domain" description="ArnT-like N-terminal" evidence="9">
    <location>
        <begin position="59"/>
        <end position="198"/>
    </location>
</feature>
<name>A0ABM7UP47_9LEPT</name>
<evidence type="ECO:0000256" key="4">
    <source>
        <dbReference type="ARBA" id="ARBA00022679"/>
    </source>
</evidence>
<feature type="transmembrane region" description="Helical" evidence="8">
    <location>
        <begin position="375"/>
        <end position="392"/>
    </location>
</feature>
<evidence type="ECO:0000313" key="11">
    <source>
        <dbReference type="Proteomes" id="UP000245263"/>
    </source>
</evidence>
<evidence type="ECO:0000313" key="10">
    <source>
        <dbReference type="EMBL" id="BDA80953.1"/>
    </source>
</evidence>
<dbReference type="EMBL" id="AP025030">
    <property type="protein sequence ID" value="BDA80953.1"/>
    <property type="molecule type" value="Genomic_DNA"/>
</dbReference>
<evidence type="ECO:0000256" key="6">
    <source>
        <dbReference type="ARBA" id="ARBA00022989"/>
    </source>
</evidence>
<dbReference type="Pfam" id="PF02366">
    <property type="entry name" value="PMT"/>
    <property type="match status" value="1"/>
</dbReference>
<feature type="transmembrane region" description="Helical" evidence="8">
    <location>
        <begin position="352"/>
        <end position="369"/>
    </location>
</feature>
<organism evidence="10 11">
    <name type="scientific">Leptospira kobayashii</name>
    <dbReference type="NCBI Taxonomy" id="1917830"/>
    <lineage>
        <taxon>Bacteria</taxon>
        <taxon>Pseudomonadati</taxon>
        <taxon>Spirochaetota</taxon>
        <taxon>Spirochaetia</taxon>
        <taxon>Leptospirales</taxon>
        <taxon>Leptospiraceae</taxon>
        <taxon>Leptospira</taxon>
    </lineage>
</organism>
<keyword evidence="3" id="KW-0328">Glycosyltransferase</keyword>
<reference evidence="10 11" key="1">
    <citation type="submission" date="2021-08" db="EMBL/GenBank/DDBJ databases">
        <title>Complete genome sequence of Leptospira kobayashii strain E30.</title>
        <authorList>
            <person name="Nakao R."/>
            <person name="Nakamura S."/>
            <person name="Masuzawa T."/>
            <person name="Koizumi N."/>
        </authorList>
    </citation>
    <scope>NUCLEOTIDE SEQUENCE [LARGE SCALE GENOMIC DNA]</scope>
    <source>
        <strain evidence="10 11">E30</strain>
        <plasmid evidence="10 11">pE30-1</plasmid>
    </source>
</reference>
<keyword evidence="11" id="KW-1185">Reference proteome</keyword>
<dbReference type="PANTHER" id="PTHR33908">
    <property type="entry name" value="MANNOSYLTRANSFERASE YKCB-RELATED"/>
    <property type="match status" value="1"/>
</dbReference>
<evidence type="ECO:0000256" key="1">
    <source>
        <dbReference type="ARBA" id="ARBA00004651"/>
    </source>
</evidence>
<feature type="transmembrane region" description="Helical" evidence="8">
    <location>
        <begin position="73"/>
        <end position="99"/>
    </location>
</feature>